<dbReference type="Proteomes" id="UP000607653">
    <property type="component" value="Unassembled WGS sequence"/>
</dbReference>
<accession>A0A822XIU9</accession>
<feature type="signal peptide" evidence="1">
    <location>
        <begin position="1"/>
        <end position="31"/>
    </location>
</feature>
<dbReference type="AlphaFoldDB" id="A0A822XIU9"/>
<gene>
    <name evidence="2" type="ORF">HUJ06_021793</name>
</gene>
<sequence length="108" mass="11950">MEGRKRIRIPVGVATMMVLVWSLAFIPCLLACPSSKNGKENCRDCIVGRMKYECPACEPILRCMAMCLWDGTSRSLCVKRCDCRGGKPSPSDCKRCMAPCKCSCALYS</sequence>
<feature type="chain" id="PRO_5032370459" evidence="1">
    <location>
        <begin position="32"/>
        <end position="108"/>
    </location>
</feature>
<evidence type="ECO:0000313" key="3">
    <source>
        <dbReference type="Proteomes" id="UP000607653"/>
    </source>
</evidence>
<keyword evidence="1" id="KW-0732">Signal</keyword>
<proteinExistence type="predicted"/>
<evidence type="ECO:0000256" key="1">
    <source>
        <dbReference type="SAM" id="SignalP"/>
    </source>
</evidence>
<protein>
    <submittedName>
        <fullName evidence="2">Uncharacterized protein</fullName>
    </submittedName>
</protein>
<evidence type="ECO:0000313" key="2">
    <source>
        <dbReference type="EMBL" id="DAD20330.1"/>
    </source>
</evidence>
<reference evidence="2 3" key="1">
    <citation type="journal article" date="2020" name="Mol. Biol. Evol.">
        <title>Distinct Expression and Methylation Patterns for Genes with Different Fates following a Single Whole-Genome Duplication in Flowering Plants.</title>
        <authorList>
            <person name="Shi T."/>
            <person name="Rahmani R.S."/>
            <person name="Gugger P.F."/>
            <person name="Wang M."/>
            <person name="Li H."/>
            <person name="Zhang Y."/>
            <person name="Li Z."/>
            <person name="Wang Q."/>
            <person name="Van de Peer Y."/>
            <person name="Marchal K."/>
            <person name="Chen J."/>
        </authorList>
    </citation>
    <scope>NUCLEOTIDE SEQUENCE [LARGE SCALE GENOMIC DNA]</scope>
    <source>
        <tissue evidence="2">Leaf</tissue>
    </source>
</reference>
<organism evidence="2 3">
    <name type="scientific">Nelumbo nucifera</name>
    <name type="common">Sacred lotus</name>
    <dbReference type="NCBI Taxonomy" id="4432"/>
    <lineage>
        <taxon>Eukaryota</taxon>
        <taxon>Viridiplantae</taxon>
        <taxon>Streptophyta</taxon>
        <taxon>Embryophyta</taxon>
        <taxon>Tracheophyta</taxon>
        <taxon>Spermatophyta</taxon>
        <taxon>Magnoliopsida</taxon>
        <taxon>Proteales</taxon>
        <taxon>Nelumbonaceae</taxon>
        <taxon>Nelumbo</taxon>
    </lineage>
</organism>
<dbReference type="EMBL" id="DUZY01000001">
    <property type="protein sequence ID" value="DAD20330.1"/>
    <property type="molecule type" value="Genomic_DNA"/>
</dbReference>
<keyword evidence="3" id="KW-1185">Reference proteome</keyword>
<comment type="caution">
    <text evidence="2">The sequence shown here is derived from an EMBL/GenBank/DDBJ whole genome shotgun (WGS) entry which is preliminary data.</text>
</comment>
<name>A0A822XIU9_NELNU</name>